<keyword evidence="3" id="KW-1185">Reference proteome</keyword>
<feature type="transmembrane region" description="Helical" evidence="1">
    <location>
        <begin position="113"/>
        <end position="132"/>
    </location>
</feature>
<keyword evidence="1" id="KW-0472">Membrane</keyword>
<dbReference type="EMBL" id="JAWCUD010000002">
    <property type="protein sequence ID" value="MDU0200860.1"/>
    <property type="molecule type" value="Genomic_DNA"/>
</dbReference>
<evidence type="ECO:0000313" key="3">
    <source>
        <dbReference type="Proteomes" id="UP001260980"/>
    </source>
</evidence>
<evidence type="ECO:0008006" key="4">
    <source>
        <dbReference type="Google" id="ProtNLM"/>
    </source>
</evidence>
<proteinExistence type="predicted"/>
<name>A0ABU3R9E3_9BACL</name>
<sequence>MTNRFLRGLLRVMTPAAAAAAGVLVITVLALFVYPYIGIADNGDFFRVLYSNGLYINDPTYDSQYLGFFVKTYGIFQYFNENQATIFSTQSSFVKAAIGLNKLFHPGTTTFDIRYQAALYLGLYTAAIYLLVEALTWKLSKLRGYVIAGIVVFVFGDTGYTAYFNSLYGESVMLIMTMFMVASGLLLYRRRYNDYVMLGIFVVSTMILTASKQQNAPVGILTAIFGVFFIYIRKSRSYRAITAGLLAALIGVGVGTYVLIPKEFVNINKFHAMTRGVLMGSTDPEKTLESFGIDKQYAILNRSEYYEPYKSFDVDSAQFEEQFFSKYGFVSILRYYAAHPGQAGQMLNIAARDGFSIRPMAMGNYEQSVGKPFGAHTVFFSGYSLLKQALAPKTFGFILLWTLLIIGLYVPSFVHAIRSQQWRKATKLPIVILLISMGLSGIFVSIIGAGDADLAKHEFLFTLTFDLVSLLTVRDLIAKQLWSTESESKQVGAAM</sequence>
<comment type="caution">
    <text evidence="2">The sequence shown here is derived from an EMBL/GenBank/DDBJ whole genome shotgun (WGS) entry which is preliminary data.</text>
</comment>
<protein>
    <recommendedName>
        <fullName evidence="4">Transmembrane protein</fullName>
    </recommendedName>
</protein>
<dbReference type="Proteomes" id="UP001260980">
    <property type="component" value="Unassembled WGS sequence"/>
</dbReference>
<keyword evidence="1" id="KW-1133">Transmembrane helix</keyword>
<feature type="transmembrane region" description="Helical" evidence="1">
    <location>
        <begin position="428"/>
        <end position="447"/>
    </location>
</feature>
<dbReference type="RefSeq" id="WP_315950469.1">
    <property type="nucleotide sequence ID" value="NZ_JAWCUD010000002.1"/>
</dbReference>
<gene>
    <name evidence="2" type="ORF">RQP52_07140</name>
</gene>
<reference evidence="2 3" key="1">
    <citation type="submission" date="2023-10" db="EMBL/GenBank/DDBJ databases">
        <title>Paenibacillus strain PFR10 Genome sequencing and assembly.</title>
        <authorList>
            <person name="Kim I."/>
        </authorList>
    </citation>
    <scope>NUCLEOTIDE SEQUENCE [LARGE SCALE GENOMIC DNA]</scope>
    <source>
        <strain evidence="2 3">PFR10</strain>
    </source>
</reference>
<keyword evidence="1" id="KW-0812">Transmembrane</keyword>
<feature type="transmembrane region" description="Helical" evidence="1">
    <location>
        <begin position="240"/>
        <end position="260"/>
    </location>
</feature>
<evidence type="ECO:0000256" key="1">
    <source>
        <dbReference type="SAM" id="Phobius"/>
    </source>
</evidence>
<feature type="transmembrane region" description="Helical" evidence="1">
    <location>
        <begin position="12"/>
        <end position="37"/>
    </location>
</feature>
<feature type="transmembrane region" description="Helical" evidence="1">
    <location>
        <begin position="395"/>
        <end position="416"/>
    </location>
</feature>
<feature type="transmembrane region" description="Helical" evidence="1">
    <location>
        <begin position="171"/>
        <end position="188"/>
    </location>
</feature>
<feature type="transmembrane region" description="Helical" evidence="1">
    <location>
        <begin position="216"/>
        <end position="233"/>
    </location>
</feature>
<feature type="transmembrane region" description="Helical" evidence="1">
    <location>
        <begin position="144"/>
        <end position="165"/>
    </location>
</feature>
<evidence type="ECO:0000313" key="2">
    <source>
        <dbReference type="EMBL" id="MDU0200860.1"/>
    </source>
</evidence>
<organism evidence="2 3">
    <name type="scientific">Paenibacillus violae</name>
    <dbReference type="NCBI Taxonomy" id="3077234"/>
    <lineage>
        <taxon>Bacteria</taxon>
        <taxon>Bacillati</taxon>
        <taxon>Bacillota</taxon>
        <taxon>Bacilli</taxon>
        <taxon>Bacillales</taxon>
        <taxon>Paenibacillaceae</taxon>
        <taxon>Paenibacillus</taxon>
    </lineage>
</organism>
<accession>A0ABU3R9E3</accession>
<feature type="transmembrane region" description="Helical" evidence="1">
    <location>
        <begin position="195"/>
        <end position="210"/>
    </location>
</feature>